<dbReference type="AlphaFoldDB" id="A0A3P3XP90"/>
<accession>A0A3P3XP90</accession>
<organism evidence="1">
    <name type="scientific">uncultured spirochete</name>
    <dbReference type="NCBI Taxonomy" id="156406"/>
    <lineage>
        <taxon>Bacteria</taxon>
        <taxon>Pseudomonadati</taxon>
        <taxon>Spirochaetota</taxon>
        <taxon>Spirochaetia</taxon>
        <taxon>Spirochaetales</taxon>
        <taxon>environmental samples</taxon>
    </lineage>
</organism>
<evidence type="ECO:0000313" key="1">
    <source>
        <dbReference type="EMBL" id="SLM18108.1"/>
    </source>
</evidence>
<protein>
    <submittedName>
        <fullName evidence="1">Uncharacterized protein</fullName>
    </submittedName>
</protein>
<gene>
    <name evidence="1" type="ORF">SPIRO4BDMA_40680</name>
</gene>
<proteinExistence type="predicted"/>
<name>A0A3P3XP90_9SPIR</name>
<sequence>MSDDINERFARFLRAVQLQDIRPMSLQSEVKGSMPPQGSELQLEWRQSFANGDPIVSAPDLRIFRPKYEFTVKFQDAVIFVQISIFVISFKIIDPAAYGELWADEELRKIFMEKQIQKTIWPLFRQHIHDGMSRLGMSPVTLPWIL</sequence>
<dbReference type="EMBL" id="FWDO01000004">
    <property type="protein sequence ID" value="SLM18108.1"/>
    <property type="molecule type" value="Genomic_DNA"/>
</dbReference>
<reference evidence="1" key="1">
    <citation type="submission" date="2017-02" db="EMBL/GenBank/DDBJ databases">
        <authorList>
            <person name="Regsiter A."/>
            <person name="William W."/>
        </authorList>
    </citation>
    <scope>NUCLEOTIDE SEQUENCE</scope>
    <source>
        <strain evidence="1">BdmA 4</strain>
    </source>
</reference>